<evidence type="ECO:0000256" key="1">
    <source>
        <dbReference type="ARBA" id="ARBA00004141"/>
    </source>
</evidence>
<feature type="transmembrane region" description="Helical" evidence="5">
    <location>
        <begin position="141"/>
        <end position="161"/>
    </location>
</feature>
<dbReference type="GO" id="GO:0016020">
    <property type="term" value="C:membrane"/>
    <property type="evidence" value="ECO:0007669"/>
    <property type="project" value="UniProtKB-SubCell"/>
</dbReference>
<keyword evidence="4 5" id="KW-0472">Membrane</keyword>
<dbReference type="InterPro" id="IPR005828">
    <property type="entry name" value="MFS_sugar_transport-like"/>
</dbReference>
<reference evidence="6" key="1">
    <citation type="journal article" date="2020" name="Stud. Mycol.">
        <title>101 Dothideomycetes genomes: a test case for predicting lifestyles and emergence of pathogens.</title>
        <authorList>
            <person name="Haridas S."/>
            <person name="Albert R."/>
            <person name="Binder M."/>
            <person name="Bloem J."/>
            <person name="Labutti K."/>
            <person name="Salamov A."/>
            <person name="Andreopoulos B."/>
            <person name="Baker S."/>
            <person name="Barry K."/>
            <person name="Bills G."/>
            <person name="Bluhm B."/>
            <person name="Cannon C."/>
            <person name="Castanera R."/>
            <person name="Culley D."/>
            <person name="Daum C."/>
            <person name="Ezra D."/>
            <person name="Gonzalez J."/>
            <person name="Henrissat B."/>
            <person name="Kuo A."/>
            <person name="Liang C."/>
            <person name="Lipzen A."/>
            <person name="Lutzoni F."/>
            <person name="Magnuson J."/>
            <person name="Mondo S."/>
            <person name="Nolan M."/>
            <person name="Ohm R."/>
            <person name="Pangilinan J."/>
            <person name="Park H.-J."/>
            <person name="Ramirez L."/>
            <person name="Alfaro M."/>
            <person name="Sun H."/>
            <person name="Tritt A."/>
            <person name="Yoshinaga Y."/>
            <person name="Zwiers L.-H."/>
            <person name="Turgeon B."/>
            <person name="Goodwin S."/>
            <person name="Spatafora J."/>
            <person name="Crous P."/>
            <person name="Grigoriev I."/>
        </authorList>
    </citation>
    <scope>NUCLEOTIDE SEQUENCE</scope>
    <source>
        <strain evidence="6">CBS 121410</strain>
    </source>
</reference>
<dbReference type="SUPFAM" id="SSF103473">
    <property type="entry name" value="MFS general substrate transporter"/>
    <property type="match status" value="1"/>
</dbReference>
<protein>
    <recommendedName>
        <fullName evidence="8">Major facilitator superfamily (MFS) profile domain-containing protein</fullName>
    </recommendedName>
</protein>
<dbReference type="Gene3D" id="1.20.1250.20">
    <property type="entry name" value="MFS general substrate transporter like domains"/>
    <property type="match status" value="1"/>
</dbReference>
<dbReference type="PROSITE" id="PS00216">
    <property type="entry name" value="SUGAR_TRANSPORT_1"/>
    <property type="match status" value="1"/>
</dbReference>
<dbReference type="InterPro" id="IPR005829">
    <property type="entry name" value="Sugar_transporter_CS"/>
</dbReference>
<dbReference type="Proteomes" id="UP000799776">
    <property type="component" value="Unassembled WGS sequence"/>
</dbReference>
<evidence type="ECO:0008006" key="8">
    <source>
        <dbReference type="Google" id="ProtNLM"/>
    </source>
</evidence>
<evidence type="ECO:0000313" key="7">
    <source>
        <dbReference type="Proteomes" id="UP000799776"/>
    </source>
</evidence>
<comment type="caution">
    <text evidence="6">The sequence shown here is derived from an EMBL/GenBank/DDBJ whole genome shotgun (WGS) entry which is preliminary data.</text>
</comment>
<evidence type="ECO:0000256" key="5">
    <source>
        <dbReference type="SAM" id="Phobius"/>
    </source>
</evidence>
<dbReference type="GO" id="GO:0022857">
    <property type="term" value="F:transmembrane transporter activity"/>
    <property type="evidence" value="ECO:0007669"/>
    <property type="project" value="InterPro"/>
</dbReference>
<keyword evidence="2 5" id="KW-0812">Transmembrane</keyword>
<sequence>MRLTTVLIRNAGSALPRLVSLSTGYTTVVKPQCGLLGQKTTQVERDALAATTRLNNKRDHWWRDRGLRTLNILFTIPLMSEYVQGYDASLKNNVQELSVWQDEFHHPKGSLLGILSASYWIVNILVVVSISFLSDRFGRRVAMIMGSMTCIIGTAFITGAVNGTSNSAPLSQSSSSPFLLVRRCGCDRAKPGREIDERPMLPTNFNTIPLNGSKRSRTCMYG</sequence>
<accession>A0A9P4HUV5</accession>
<dbReference type="AlphaFoldDB" id="A0A9P4HUV5"/>
<evidence type="ECO:0000256" key="4">
    <source>
        <dbReference type="ARBA" id="ARBA00023136"/>
    </source>
</evidence>
<evidence type="ECO:0000256" key="2">
    <source>
        <dbReference type="ARBA" id="ARBA00022692"/>
    </source>
</evidence>
<feature type="transmembrane region" description="Helical" evidence="5">
    <location>
        <begin position="111"/>
        <end position="134"/>
    </location>
</feature>
<keyword evidence="3 5" id="KW-1133">Transmembrane helix</keyword>
<dbReference type="EMBL" id="ML978724">
    <property type="protein sequence ID" value="KAF2086464.1"/>
    <property type="molecule type" value="Genomic_DNA"/>
</dbReference>
<dbReference type="CDD" id="cd06174">
    <property type="entry name" value="MFS"/>
    <property type="match status" value="1"/>
</dbReference>
<proteinExistence type="predicted"/>
<dbReference type="InterPro" id="IPR036259">
    <property type="entry name" value="MFS_trans_sf"/>
</dbReference>
<gene>
    <name evidence="6" type="ORF">K490DRAFT_57759</name>
</gene>
<dbReference type="OrthoDB" id="6133115at2759"/>
<comment type="subcellular location">
    <subcellularLocation>
        <location evidence="1">Membrane</location>
        <topology evidence="1">Multi-pass membrane protein</topology>
    </subcellularLocation>
</comment>
<organism evidence="6 7">
    <name type="scientific">Saccharata proteae CBS 121410</name>
    <dbReference type="NCBI Taxonomy" id="1314787"/>
    <lineage>
        <taxon>Eukaryota</taxon>
        <taxon>Fungi</taxon>
        <taxon>Dikarya</taxon>
        <taxon>Ascomycota</taxon>
        <taxon>Pezizomycotina</taxon>
        <taxon>Dothideomycetes</taxon>
        <taxon>Dothideomycetes incertae sedis</taxon>
        <taxon>Botryosphaeriales</taxon>
        <taxon>Saccharataceae</taxon>
        <taxon>Saccharata</taxon>
    </lineage>
</organism>
<evidence type="ECO:0000313" key="6">
    <source>
        <dbReference type="EMBL" id="KAF2086464.1"/>
    </source>
</evidence>
<evidence type="ECO:0000256" key="3">
    <source>
        <dbReference type="ARBA" id="ARBA00022989"/>
    </source>
</evidence>
<name>A0A9P4HUV5_9PEZI</name>
<keyword evidence="7" id="KW-1185">Reference proteome</keyword>
<dbReference type="Pfam" id="PF00083">
    <property type="entry name" value="Sugar_tr"/>
    <property type="match status" value="1"/>
</dbReference>